<dbReference type="InterPro" id="IPR000266">
    <property type="entry name" value="Ribosomal_uS17"/>
</dbReference>
<dbReference type="AlphaFoldDB" id="A0A654M1Y4"/>
<sequence length="110" mass="12393">MIIMAKNIGIQVKAPKKTCTNRYCPFCGSLSLRGKLIVGTVVSHKGKNMVVVEREYSRFVDKYKRYERSKSKIHAFISDCMDVSDGNKVKIAECRPLSKTISFAVVEVSE</sequence>
<evidence type="ECO:0000256" key="4">
    <source>
        <dbReference type="ARBA" id="ARBA00022980"/>
    </source>
</evidence>
<keyword evidence="2 6" id="KW-0699">rRNA-binding</keyword>
<dbReference type="GO" id="GO:0006412">
    <property type="term" value="P:translation"/>
    <property type="evidence" value="ECO:0007669"/>
    <property type="project" value="UniProtKB-UniRule"/>
</dbReference>
<dbReference type="NCBIfam" id="TIGR03630">
    <property type="entry name" value="uS17_arch"/>
    <property type="match status" value="1"/>
</dbReference>
<keyword evidence="8" id="KW-1185">Reference proteome</keyword>
<dbReference type="PRINTS" id="PR00973">
    <property type="entry name" value="RIBOSOMALS17"/>
</dbReference>
<evidence type="ECO:0000256" key="6">
    <source>
        <dbReference type="HAMAP-Rule" id="MF_01345"/>
    </source>
</evidence>
<dbReference type="Proteomes" id="UP000058925">
    <property type="component" value="Chromosome"/>
</dbReference>
<dbReference type="GO" id="GO:0022627">
    <property type="term" value="C:cytosolic small ribosomal subunit"/>
    <property type="evidence" value="ECO:0007669"/>
    <property type="project" value="UniProtKB-UniRule"/>
</dbReference>
<dbReference type="InterPro" id="IPR019978">
    <property type="entry name" value="Ribosomal_uS17_archaeal"/>
</dbReference>
<dbReference type="HAMAP" id="MF_01345_A">
    <property type="entry name" value="Ribosomal_uS17_A"/>
    <property type="match status" value="1"/>
</dbReference>
<evidence type="ECO:0000256" key="5">
    <source>
        <dbReference type="ARBA" id="ARBA00023274"/>
    </source>
</evidence>
<dbReference type="InterPro" id="IPR012340">
    <property type="entry name" value="NA-bd_OB-fold"/>
</dbReference>
<protein>
    <recommendedName>
        <fullName evidence="6">Small ribosomal subunit protein uS17</fullName>
    </recommendedName>
</protein>
<keyword evidence="4 6" id="KW-0689">Ribosomal protein</keyword>
<dbReference type="KEGG" id="taa:NMY3_02302"/>
<keyword evidence="3 6" id="KW-0694">RNA-binding</keyword>
<organism evidence="7 8">
    <name type="scientific">Candidatus Nitrosocosmicus oleophilus</name>
    <dbReference type="NCBI Taxonomy" id="1353260"/>
    <lineage>
        <taxon>Archaea</taxon>
        <taxon>Nitrososphaerota</taxon>
        <taxon>Nitrososphaeria</taxon>
        <taxon>Nitrososphaerales</taxon>
        <taxon>Nitrososphaeraceae</taxon>
        <taxon>Candidatus Nitrosocosmicus</taxon>
    </lineage>
</organism>
<comment type="function">
    <text evidence="6">One of the primary rRNA binding proteins, it binds specifically to the 5'-end of 16S ribosomal RNA.</text>
</comment>
<dbReference type="GO" id="GO:0019843">
    <property type="term" value="F:rRNA binding"/>
    <property type="evidence" value="ECO:0007669"/>
    <property type="project" value="UniProtKB-UniRule"/>
</dbReference>
<evidence type="ECO:0000313" key="8">
    <source>
        <dbReference type="Proteomes" id="UP000058925"/>
    </source>
</evidence>
<dbReference type="EMBL" id="CP012850">
    <property type="protein sequence ID" value="ALI36499.1"/>
    <property type="molecule type" value="Genomic_DNA"/>
</dbReference>
<dbReference type="GO" id="GO:0003735">
    <property type="term" value="F:structural constituent of ribosome"/>
    <property type="evidence" value="ECO:0007669"/>
    <property type="project" value="UniProtKB-UniRule"/>
</dbReference>
<evidence type="ECO:0000256" key="1">
    <source>
        <dbReference type="ARBA" id="ARBA00010254"/>
    </source>
</evidence>
<gene>
    <name evidence="6" type="primary">rps17</name>
    <name evidence="7" type="ORF">NMY3_02302</name>
</gene>
<keyword evidence="5 6" id="KW-0687">Ribonucleoprotein</keyword>
<dbReference type="Pfam" id="PF00366">
    <property type="entry name" value="Ribosomal_S17"/>
    <property type="match status" value="1"/>
</dbReference>
<comment type="similarity">
    <text evidence="1 6">Belongs to the universal ribosomal protein uS17 family.</text>
</comment>
<comment type="subunit">
    <text evidence="6">Part of the 30S ribosomal subunit.</text>
</comment>
<dbReference type="NCBIfam" id="NF006345">
    <property type="entry name" value="PRK08572.1"/>
    <property type="match status" value="1"/>
</dbReference>
<dbReference type="PANTHER" id="PTHR10744:SF9">
    <property type="entry name" value="40S RIBOSOMAL PROTEIN S11-RELATED"/>
    <property type="match status" value="1"/>
</dbReference>
<dbReference type="CDD" id="cd00364">
    <property type="entry name" value="Ribosomal_uS17"/>
    <property type="match status" value="1"/>
</dbReference>
<dbReference type="PANTHER" id="PTHR10744">
    <property type="entry name" value="40S RIBOSOMAL PROTEIN S11 FAMILY MEMBER"/>
    <property type="match status" value="1"/>
</dbReference>
<reference evidence="8" key="1">
    <citation type="submission" date="2015-10" db="EMBL/GenBank/DDBJ databases">
        <title>Niche specialization of a soil ammonia-oxidizing archaeon, Candidatus Nitrosocosmicus oleophilus.</title>
        <authorList>
            <person name="Jung M.-Y."/>
            <person name="Rhee S.-K."/>
        </authorList>
    </citation>
    <scope>NUCLEOTIDE SEQUENCE [LARGE SCALE GENOMIC DNA]</scope>
    <source>
        <strain evidence="8">MY3</strain>
    </source>
</reference>
<dbReference type="Gene3D" id="2.40.50.1000">
    <property type="match status" value="1"/>
</dbReference>
<name>A0A654M1Y4_9ARCH</name>
<evidence type="ECO:0000256" key="3">
    <source>
        <dbReference type="ARBA" id="ARBA00022884"/>
    </source>
</evidence>
<evidence type="ECO:0000256" key="2">
    <source>
        <dbReference type="ARBA" id="ARBA00022730"/>
    </source>
</evidence>
<proteinExistence type="inferred from homology"/>
<dbReference type="InterPro" id="IPR028333">
    <property type="entry name" value="Ribosomal_uS17_arc/euk"/>
</dbReference>
<evidence type="ECO:0000313" key="7">
    <source>
        <dbReference type="EMBL" id="ALI36499.1"/>
    </source>
</evidence>
<dbReference type="SUPFAM" id="SSF50249">
    <property type="entry name" value="Nucleic acid-binding proteins"/>
    <property type="match status" value="1"/>
</dbReference>
<accession>A0A654M1Y4</accession>